<gene>
    <name evidence="2" type="ORF">OBBRIDRAFT_805674</name>
</gene>
<name>A0A8E2ANZ2_9APHY</name>
<organism evidence="2 3">
    <name type="scientific">Obba rivulosa</name>
    <dbReference type="NCBI Taxonomy" id="1052685"/>
    <lineage>
        <taxon>Eukaryota</taxon>
        <taxon>Fungi</taxon>
        <taxon>Dikarya</taxon>
        <taxon>Basidiomycota</taxon>
        <taxon>Agaricomycotina</taxon>
        <taxon>Agaricomycetes</taxon>
        <taxon>Polyporales</taxon>
        <taxon>Gelatoporiaceae</taxon>
        <taxon>Obba</taxon>
    </lineage>
</organism>
<sequence>MIALKTVVALSLLLLSASAAPQDSASTPTDTTASTPAPASFPPQYKLCSPSEKSICCTTAEQGSQYLSGLLGVPTDPYRLYGFGCGPRFNSTTHPCPVLKIFPPQNIPLCCESDTVVDGYGLVGLNCTSIVLF</sequence>
<dbReference type="EMBL" id="KV722466">
    <property type="protein sequence ID" value="OCH87981.1"/>
    <property type="molecule type" value="Genomic_DNA"/>
</dbReference>
<keyword evidence="1" id="KW-0732">Signal</keyword>
<accession>A0A8E2ANZ2</accession>
<evidence type="ECO:0000256" key="1">
    <source>
        <dbReference type="SAM" id="SignalP"/>
    </source>
</evidence>
<protein>
    <recommendedName>
        <fullName evidence="4">Hydrophobin</fullName>
    </recommendedName>
</protein>
<feature type="chain" id="PRO_5034329081" description="Hydrophobin" evidence="1">
    <location>
        <begin position="20"/>
        <end position="133"/>
    </location>
</feature>
<evidence type="ECO:0000313" key="2">
    <source>
        <dbReference type="EMBL" id="OCH87981.1"/>
    </source>
</evidence>
<evidence type="ECO:0008006" key="4">
    <source>
        <dbReference type="Google" id="ProtNLM"/>
    </source>
</evidence>
<dbReference type="AlphaFoldDB" id="A0A8E2ANZ2"/>
<keyword evidence="3" id="KW-1185">Reference proteome</keyword>
<reference evidence="2 3" key="1">
    <citation type="submission" date="2016-07" db="EMBL/GenBank/DDBJ databases">
        <title>Draft genome of the white-rot fungus Obba rivulosa 3A-2.</title>
        <authorList>
            <consortium name="DOE Joint Genome Institute"/>
            <person name="Miettinen O."/>
            <person name="Riley R."/>
            <person name="Acob R."/>
            <person name="Barry K."/>
            <person name="Cullen D."/>
            <person name="De Vries R."/>
            <person name="Hainaut M."/>
            <person name="Hatakka A."/>
            <person name="Henrissat B."/>
            <person name="Hilden K."/>
            <person name="Kuo R."/>
            <person name="Labutti K."/>
            <person name="Lipzen A."/>
            <person name="Makela M.R."/>
            <person name="Sandor L."/>
            <person name="Spatafora J.W."/>
            <person name="Grigoriev I.V."/>
            <person name="Hibbett D.S."/>
        </authorList>
    </citation>
    <scope>NUCLEOTIDE SEQUENCE [LARGE SCALE GENOMIC DNA]</scope>
    <source>
        <strain evidence="2 3">3A-2</strain>
    </source>
</reference>
<evidence type="ECO:0000313" key="3">
    <source>
        <dbReference type="Proteomes" id="UP000250043"/>
    </source>
</evidence>
<dbReference type="Proteomes" id="UP000250043">
    <property type="component" value="Unassembled WGS sequence"/>
</dbReference>
<proteinExistence type="predicted"/>
<feature type="signal peptide" evidence="1">
    <location>
        <begin position="1"/>
        <end position="19"/>
    </location>
</feature>